<dbReference type="InterPro" id="IPR000253">
    <property type="entry name" value="FHA_dom"/>
</dbReference>
<name>A0A919N989_9ACTN</name>
<evidence type="ECO:0000313" key="5">
    <source>
        <dbReference type="Proteomes" id="UP000629619"/>
    </source>
</evidence>
<dbReference type="Gene3D" id="2.60.200.20">
    <property type="match status" value="1"/>
</dbReference>
<protein>
    <recommendedName>
        <fullName evidence="3">FHA domain-containing protein</fullName>
    </recommendedName>
</protein>
<dbReference type="AlphaFoldDB" id="A0A919N989"/>
<dbReference type="PROSITE" id="PS50006">
    <property type="entry name" value="FHA_DOMAIN"/>
    <property type="match status" value="1"/>
</dbReference>
<keyword evidence="5" id="KW-1185">Reference proteome</keyword>
<sequence>MSDDGELWCPRGAERYPAGAGYFCPRHPGVELEPARVQEGPGAGGGAAGEPRAVCWACGARTTDVRNDTCTACHESLVPPALVIAFPAGRVVLPRRGTTAELGRAGEYGRLFARYPNVSRRHATAGVDEDGTAWLEPVPEAPNGTFVNDREIHGREPVRPGDRIRFAAGHGARTGPVSAPISQPDQAR</sequence>
<evidence type="ECO:0000259" key="3">
    <source>
        <dbReference type="PROSITE" id="PS50006"/>
    </source>
</evidence>
<dbReference type="RefSeq" id="WP_203682283.1">
    <property type="nucleotide sequence ID" value="NZ_BOMW01000041.1"/>
</dbReference>
<organism evidence="4 5">
    <name type="scientific">Actinoplanes siamensis</name>
    <dbReference type="NCBI Taxonomy" id="1223317"/>
    <lineage>
        <taxon>Bacteria</taxon>
        <taxon>Bacillati</taxon>
        <taxon>Actinomycetota</taxon>
        <taxon>Actinomycetes</taxon>
        <taxon>Micromonosporales</taxon>
        <taxon>Micromonosporaceae</taxon>
        <taxon>Actinoplanes</taxon>
    </lineage>
</organism>
<dbReference type="EMBL" id="BOMW01000041">
    <property type="protein sequence ID" value="GIF06853.1"/>
    <property type="molecule type" value="Genomic_DNA"/>
</dbReference>
<dbReference type="Pfam" id="PF00498">
    <property type="entry name" value="FHA"/>
    <property type="match status" value="1"/>
</dbReference>
<evidence type="ECO:0000256" key="1">
    <source>
        <dbReference type="ARBA" id="ARBA00022553"/>
    </source>
</evidence>
<comment type="caution">
    <text evidence="4">The sequence shown here is derived from an EMBL/GenBank/DDBJ whole genome shotgun (WGS) entry which is preliminary data.</text>
</comment>
<dbReference type="InterPro" id="IPR008984">
    <property type="entry name" value="SMAD_FHA_dom_sf"/>
</dbReference>
<accession>A0A919N989</accession>
<feature type="domain" description="FHA" evidence="3">
    <location>
        <begin position="100"/>
        <end position="152"/>
    </location>
</feature>
<gene>
    <name evidence="4" type="ORF">Asi03nite_43910</name>
</gene>
<dbReference type="SUPFAM" id="SSF49879">
    <property type="entry name" value="SMAD/FHA domain"/>
    <property type="match status" value="1"/>
</dbReference>
<dbReference type="Proteomes" id="UP000629619">
    <property type="component" value="Unassembled WGS sequence"/>
</dbReference>
<dbReference type="CDD" id="cd00060">
    <property type="entry name" value="FHA"/>
    <property type="match status" value="1"/>
</dbReference>
<proteinExistence type="predicted"/>
<reference evidence="4" key="1">
    <citation type="submission" date="2021-01" db="EMBL/GenBank/DDBJ databases">
        <title>Whole genome shotgun sequence of Actinoplanes siamensis NBRC 109076.</title>
        <authorList>
            <person name="Komaki H."/>
            <person name="Tamura T."/>
        </authorList>
    </citation>
    <scope>NUCLEOTIDE SEQUENCE</scope>
    <source>
        <strain evidence="4">NBRC 109076</strain>
    </source>
</reference>
<feature type="region of interest" description="Disordered" evidence="2">
    <location>
        <begin position="168"/>
        <end position="188"/>
    </location>
</feature>
<evidence type="ECO:0000256" key="2">
    <source>
        <dbReference type="SAM" id="MobiDB-lite"/>
    </source>
</evidence>
<keyword evidence="1" id="KW-0597">Phosphoprotein</keyword>
<evidence type="ECO:0000313" key="4">
    <source>
        <dbReference type="EMBL" id="GIF06853.1"/>
    </source>
</evidence>